<dbReference type="PANTHER" id="PTHR43280">
    <property type="entry name" value="ARAC-FAMILY TRANSCRIPTIONAL REGULATOR"/>
    <property type="match status" value="1"/>
</dbReference>
<keyword evidence="6" id="KW-1185">Reference proteome</keyword>
<dbReference type="Gene3D" id="1.10.10.60">
    <property type="entry name" value="Homeodomain-like"/>
    <property type="match status" value="1"/>
</dbReference>
<dbReference type="InterPro" id="IPR009057">
    <property type="entry name" value="Homeodomain-like_sf"/>
</dbReference>
<dbReference type="InterPro" id="IPR018060">
    <property type="entry name" value="HTH_AraC"/>
</dbReference>
<dbReference type="Proteomes" id="UP000028630">
    <property type="component" value="Unassembled WGS sequence"/>
</dbReference>
<dbReference type="PROSITE" id="PS01124">
    <property type="entry name" value="HTH_ARAC_FAMILY_2"/>
    <property type="match status" value="1"/>
</dbReference>
<reference evidence="6" key="1">
    <citation type="submission" date="2014-05" db="EMBL/GenBank/DDBJ databases">
        <title>ATOL: Assembling a taxonomically balanced genome-scale reconstruction of the evolutionary history of the Enterobacteriaceae.</title>
        <authorList>
            <person name="Plunkett G. III"/>
            <person name="Neeno-Eckwall E.C."/>
            <person name="Glasner J.D."/>
            <person name="Perna N.T."/>
        </authorList>
    </citation>
    <scope>NUCLEOTIDE SEQUENCE [LARGE SCALE GENOMIC DNA]</scope>
    <source>
        <strain evidence="6">ATCC 49490</strain>
    </source>
</reference>
<evidence type="ECO:0000256" key="3">
    <source>
        <dbReference type="ARBA" id="ARBA00023163"/>
    </source>
</evidence>
<protein>
    <submittedName>
        <fullName evidence="5">AraC family transcriptional regulator</fullName>
    </submittedName>
</protein>
<organism evidence="5 6">
    <name type="scientific">Trabulsiella guamensis ATCC 49490</name>
    <dbReference type="NCBI Taxonomy" id="1005994"/>
    <lineage>
        <taxon>Bacteria</taxon>
        <taxon>Pseudomonadati</taxon>
        <taxon>Pseudomonadota</taxon>
        <taxon>Gammaproteobacteria</taxon>
        <taxon>Enterobacterales</taxon>
        <taxon>Enterobacteriaceae</taxon>
        <taxon>Trabulsiella</taxon>
    </lineage>
</organism>
<sequence length="290" mass="32626">MNSYSGGLEPIAGNRHSGVTQLFFAPSLPLRDHISHYTVQLRNVCELPSARPLTIIPDASGCLVFTLSHGGVKPVFWGPGSETHQVARDFNTITLRLLVEFLPGGAFGLFGSLPLHELQNSQCLLDAIDPALDRLFRSVVERHYQDWPVLLQAVNDALVRHFGAIAEKPLLRQVLTHASPLNGSIRLNTLSEMTSYSARHINRLCQERIGVSWKSFVRILRVNEACRRIRHGVVDLRTLACDLDFHDQAHFSKDFKMLCGVTPSDYQRDLSHFYAEETKLCMNLPGRYAR</sequence>
<evidence type="ECO:0000256" key="2">
    <source>
        <dbReference type="ARBA" id="ARBA00023125"/>
    </source>
</evidence>
<gene>
    <name evidence="5" type="ORF">GTGU_04584</name>
</gene>
<keyword evidence="1" id="KW-0805">Transcription regulation</keyword>
<name>A0A084ZKR2_9ENTR</name>
<proteinExistence type="predicted"/>
<dbReference type="AlphaFoldDB" id="A0A084ZKR2"/>
<dbReference type="GO" id="GO:0003700">
    <property type="term" value="F:DNA-binding transcription factor activity"/>
    <property type="evidence" value="ECO:0007669"/>
    <property type="project" value="InterPro"/>
</dbReference>
<dbReference type="SMART" id="SM00342">
    <property type="entry name" value="HTH_ARAC"/>
    <property type="match status" value="1"/>
</dbReference>
<dbReference type="GO" id="GO:0043565">
    <property type="term" value="F:sequence-specific DNA binding"/>
    <property type="evidence" value="ECO:0007669"/>
    <property type="project" value="InterPro"/>
</dbReference>
<keyword evidence="3" id="KW-0804">Transcription</keyword>
<dbReference type="RefSeq" id="WP_245609638.1">
    <property type="nucleotide sequence ID" value="NZ_JMTB01000128.1"/>
</dbReference>
<evidence type="ECO:0000313" key="5">
    <source>
        <dbReference type="EMBL" id="KFB98056.1"/>
    </source>
</evidence>
<feature type="domain" description="HTH araC/xylS-type" evidence="4">
    <location>
        <begin position="168"/>
        <end position="269"/>
    </location>
</feature>
<evidence type="ECO:0000259" key="4">
    <source>
        <dbReference type="PROSITE" id="PS01124"/>
    </source>
</evidence>
<comment type="caution">
    <text evidence="5">The sequence shown here is derived from an EMBL/GenBank/DDBJ whole genome shotgun (WGS) entry which is preliminary data.</text>
</comment>
<dbReference type="Pfam" id="PF12833">
    <property type="entry name" value="HTH_18"/>
    <property type="match status" value="1"/>
</dbReference>
<evidence type="ECO:0000256" key="1">
    <source>
        <dbReference type="ARBA" id="ARBA00023015"/>
    </source>
</evidence>
<dbReference type="EMBL" id="JMTB01000128">
    <property type="protein sequence ID" value="KFB98056.1"/>
    <property type="molecule type" value="Genomic_DNA"/>
</dbReference>
<keyword evidence="2" id="KW-0238">DNA-binding</keyword>
<dbReference type="eggNOG" id="COG2207">
    <property type="taxonomic scope" value="Bacteria"/>
</dbReference>
<dbReference type="PANTHER" id="PTHR43280:SF2">
    <property type="entry name" value="HTH-TYPE TRANSCRIPTIONAL REGULATOR EXSA"/>
    <property type="match status" value="1"/>
</dbReference>
<accession>A0A084ZKR2</accession>
<dbReference type="SUPFAM" id="SSF46689">
    <property type="entry name" value="Homeodomain-like"/>
    <property type="match status" value="1"/>
</dbReference>
<evidence type="ECO:0000313" key="6">
    <source>
        <dbReference type="Proteomes" id="UP000028630"/>
    </source>
</evidence>